<evidence type="ECO:0000313" key="1">
    <source>
        <dbReference type="EMBL" id="GAG42443.1"/>
    </source>
</evidence>
<dbReference type="AlphaFoldDB" id="X0Y0Y5"/>
<organism evidence="1">
    <name type="scientific">marine sediment metagenome</name>
    <dbReference type="NCBI Taxonomy" id="412755"/>
    <lineage>
        <taxon>unclassified sequences</taxon>
        <taxon>metagenomes</taxon>
        <taxon>ecological metagenomes</taxon>
    </lineage>
</organism>
<proteinExistence type="predicted"/>
<comment type="caution">
    <text evidence="1">The sequence shown here is derived from an EMBL/GenBank/DDBJ whole genome shotgun (WGS) entry which is preliminary data.</text>
</comment>
<reference evidence="1" key="1">
    <citation type="journal article" date="2014" name="Front. Microbiol.">
        <title>High frequency of phylogenetically diverse reductive dehalogenase-homologous genes in deep subseafloor sedimentary metagenomes.</title>
        <authorList>
            <person name="Kawai M."/>
            <person name="Futagami T."/>
            <person name="Toyoda A."/>
            <person name="Takaki Y."/>
            <person name="Nishi S."/>
            <person name="Hori S."/>
            <person name="Arai W."/>
            <person name="Tsubouchi T."/>
            <person name="Morono Y."/>
            <person name="Uchiyama I."/>
            <person name="Ito T."/>
            <person name="Fujiyama A."/>
            <person name="Inagaki F."/>
            <person name="Takami H."/>
        </authorList>
    </citation>
    <scope>NUCLEOTIDE SEQUENCE</scope>
    <source>
        <strain evidence="1">Expedition CK06-06</strain>
    </source>
</reference>
<accession>X0Y0Y5</accession>
<protein>
    <submittedName>
        <fullName evidence="1">Uncharacterized protein</fullName>
    </submittedName>
</protein>
<feature type="non-terminal residue" evidence="1">
    <location>
        <position position="70"/>
    </location>
</feature>
<dbReference type="EMBL" id="BARS01059016">
    <property type="protein sequence ID" value="GAG42443.1"/>
    <property type="molecule type" value="Genomic_DNA"/>
</dbReference>
<gene>
    <name evidence="1" type="ORF">S01H1_85739</name>
</gene>
<sequence>MNFVYSIRTLNQVSSKSYALEMIREMIRVRRNDGIIFLEFVNRYNLALRRKRTVRLSLNDIKSVLKGHKG</sequence>
<name>X0Y0Y5_9ZZZZ</name>